<evidence type="ECO:0000313" key="1">
    <source>
        <dbReference type="EnsemblPlants" id="QL10p030223:mrna"/>
    </source>
</evidence>
<name>A0A7N2MR37_QUELO</name>
<dbReference type="Proteomes" id="UP000594261">
    <property type="component" value="Chromosome 10"/>
</dbReference>
<proteinExistence type="predicted"/>
<dbReference type="Gene3D" id="1.25.40.10">
    <property type="entry name" value="Tetratricopeptide repeat domain"/>
    <property type="match status" value="1"/>
</dbReference>
<dbReference type="Pfam" id="PF08238">
    <property type="entry name" value="Sel1"/>
    <property type="match status" value="2"/>
</dbReference>
<dbReference type="SMART" id="SM00671">
    <property type="entry name" value="SEL1"/>
    <property type="match status" value="2"/>
</dbReference>
<dbReference type="InterPro" id="IPR006597">
    <property type="entry name" value="Sel1-like"/>
</dbReference>
<reference evidence="1" key="2">
    <citation type="submission" date="2021-01" db="UniProtKB">
        <authorList>
            <consortium name="EnsemblPlants"/>
        </authorList>
    </citation>
    <scope>IDENTIFICATION</scope>
</reference>
<dbReference type="Gramene" id="QL10p030223:mrna">
    <property type="protein sequence ID" value="QL10p030223:mrna"/>
    <property type="gene ID" value="QL10p030223"/>
</dbReference>
<reference evidence="1 2" key="1">
    <citation type="journal article" date="2016" name="G3 (Bethesda)">
        <title>First Draft Assembly and Annotation of the Genome of a California Endemic Oak Quercus lobata Nee (Fagaceae).</title>
        <authorList>
            <person name="Sork V.L."/>
            <person name="Fitz-Gibbon S.T."/>
            <person name="Puiu D."/>
            <person name="Crepeau M."/>
            <person name="Gugger P.F."/>
            <person name="Sherman R."/>
            <person name="Stevens K."/>
            <person name="Langley C.H."/>
            <person name="Pellegrini M."/>
            <person name="Salzberg S.L."/>
        </authorList>
    </citation>
    <scope>NUCLEOTIDE SEQUENCE [LARGE SCALE GENOMIC DNA]</scope>
    <source>
        <strain evidence="1 2">cv. SW786</strain>
    </source>
</reference>
<dbReference type="InterPro" id="IPR044623">
    <property type="entry name" value="HRD3"/>
</dbReference>
<dbReference type="InterPro" id="IPR011990">
    <property type="entry name" value="TPR-like_helical_dom_sf"/>
</dbReference>
<sequence>MRTLARSVLGFLHGMGMMGERNKYKALQFHHFAANGGNMLSKMALAYTYKRHVSPTTRFDLDRFCFVNRCMIKRLSSMLIKLAESAENIFRISKDSLVIEPVRINKGAEENEDELRKLRGEDDEEFQMLKHHAVLKGNAEVMYKIGHFYYFGLKGLRCDHAKAMSWFLKAIWRRGSLGLWNY</sequence>
<keyword evidence="2" id="KW-1185">Reference proteome</keyword>
<dbReference type="GO" id="GO:0036503">
    <property type="term" value="P:ERAD pathway"/>
    <property type="evidence" value="ECO:0007669"/>
    <property type="project" value="InterPro"/>
</dbReference>
<dbReference type="SUPFAM" id="SSF81901">
    <property type="entry name" value="HCP-like"/>
    <property type="match status" value="1"/>
</dbReference>
<dbReference type="PANTHER" id="PTHR45084">
    <property type="entry name" value="ERAD-ASSOCIATED E3 UBIQUITIN-PROTEIN LIGASE COMPONENT HRD3A-RELATED"/>
    <property type="match status" value="1"/>
</dbReference>
<dbReference type="EMBL" id="LRBV02000010">
    <property type="status" value="NOT_ANNOTATED_CDS"/>
    <property type="molecule type" value="Genomic_DNA"/>
</dbReference>
<accession>A0A7N2MR37</accession>
<organism evidence="1 2">
    <name type="scientific">Quercus lobata</name>
    <name type="common">Valley oak</name>
    <dbReference type="NCBI Taxonomy" id="97700"/>
    <lineage>
        <taxon>Eukaryota</taxon>
        <taxon>Viridiplantae</taxon>
        <taxon>Streptophyta</taxon>
        <taxon>Embryophyta</taxon>
        <taxon>Tracheophyta</taxon>
        <taxon>Spermatophyta</taxon>
        <taxon>Magnoliopsida</taxon>
        <taxon>eudicotyledons</taxon>
        <taxon>Gunneridae</taxon>
        <taxon>Pentapetalae</taxon>
        <taxon>rosids</taxon>
        <taxon>fabids</taxon>
        <taxon>Fagales</taxon>
        <taxon>Fagaceae</taxon>
        <taxon>Quercus</taxon>
    </lineage>
</organism>
<dbReference type="InParanoid" id="A0A7N2MR37"/>
<dbReference type="AlphaFoldDB" id="A0A7N2MR37"/>
<dbReference type="EnsemblPlants" id="QL10p030223:mrna">
    <property type="protein sequence ID" value="QL10p030223:mrna"/>
    <property type="gene ID" value="QL10p030223"/>
</dbReference>
<protein>
    <submittedName>
        <fullName evidence="1">Uncharacterized protein</fullName>
    </submittedName>
</protein>
<dbReference type="PANTHER" id="PTHR45084:SF1">
    <property type="entry name" value="ERAD-ASSOCIATED E3 UBIQUITIN-PROTEIN LIGASE COMPONENT HRD3A-RELATED"/>
    <property type="match status" value="1"/>
</dbReference>
<evidence type="ECO:0000313" key="2">
    <source>
        <dbReference type="Proteomes" id="UP000594261"/>
    </source>
</evidence>